<dbReference type="PANTHER" id="PTHR43237">
    <property type="entry name" value="NADP-DEPENDENT MALIC ENZYME"/>
    <property type="match status" value="1"/>
</dbReference>
<reference evidence="8" key="1">
    <citation type="submission" date="2021-07" db="EMBL/GenBank/DDBJ databases">
        <title>Complete genome sequence of Crassaminicella sp. 143-21, isolated from a deep-sea hydrothermal vent.</title>
        <authorList>
            <person name="Li X."/>
        </authorList>
    </citation>
    <scope>NUCLEOTIDE SEQUENCE</scope>
    <source>
        <strain evidence="8">143-21</strain>
    </source>
</reference>
<dbReference type="InterPro" id="IPR051674">
    <property type="entry name" value="Malate_Decarboxylase"/>
</dbReference>
<name>A0ABX8RF58_9CLOT</name>
<comment type="similarity">
    <text evidence="3">Belongs to the malic enzymes family.</text>
</comment>
<evidence type="ECO:0000256" key="2">
    <source>
        <dbReference type="ARBA" id="ARBA00001946"/>
    </source>
</evidence>
<evidence type="ECO:0000256" key="4">
    <source>
        <dbReference type="ARBA" id="ARBA00022723"/>
    </source>
</evidence>
<protein>
    <submittedName>
        <fullName evidence="8">NAD-dependent malic enzyme</fullName>
    </submittedName>
</protein>
<dbReference type="PROSITE" id="PS00331">
    <property type="entry name" value="MALIC_ENZYMES"/>
    <property type="match status" value="1"/>
</dbReference>
<evidence type="ECO:0000259" key="6">
    <source>
        <dbReference type="SMART" id="SM00919"/>
    </source>
</evidence>
<dbReference type="InterPro" id="IPR012302">
    <property type="entry name" value="Malic_NAD-bd"/>
</dbReference>
<evidence type="ECO:0000313" key="9">
    <source>
        <dbReference type="Proteomes" id="UP000886818"/>
    </source>
</evidence>
<dbReference type="InterPro" id="IPR001891">
    <property type="entry name" value="Malic_OxRdtase"/>
</dbReference>
<accession>A0ABX8RF58</accession>
<feature type="domain" description="Malic enzyme N-terminal" evidence="7">
    <location>
        <begin position="15"/>
        <end position="148"/>
    </location>
</feature>
<keyword evidence="9" id="KW-1185">Reference proteome</keyword>
<dbReference type="PANTHER" id="PTHR43237:SF4">
    <property type="entry name" value="NADP-DEPENDENT MALIC ENZYME"/>
    <property type="match status" value="1"/>
</dbReference>
<dbReference type="InterPro" id="IPR015884">
    <property type="entry name" value="Malic_enzyme_CS"/>
</dbReference>
<dbReference type="Proteomes" id="UP000886818">
    <property type="component" value="Chromosome"/>
</dbReference>
<dbReference type="SMART" id="SM00919">
    <property type="entry name" value="Malic_M"/>
    <property type="match status" value="1"/>
</dbReference>
<organism evidence="8 9">
    <name type="scientific">Crassaminicella indica</name>
    <dbReference type="NCBI Taxonomy" id="2855394"/>
    <lineage>
        <taxon>Bacteria</taxon>
        <taxon>Bacillati</taxon>
        <taxon>Bacillota</taxon>
        <taxon>Clostridia</taxon>
        <taxon>Eubacteriales</taxon>
        <taxon>Clostridiaceae</taxon>
        <taxon>Crassaminicella</taxon>
    </lineage>
</organism>
<dbReference type="Pfam" id="PF03949">
    <property type="entry name" value="Malic_M"/>
    <property type="match status" value="1"/>
</dbReference>
<dbReference type="CDD" id="cd05311">
    <property type="entry name" value="NAD_bind_2_malic_enz"/>
    <property type="match status" value="1"/>
</dbReference>
<feature type="domain" description="Malic enzyme NAD-binding" evidence="6">
    <location>
        <begin position="160"/>
        <end position="383"/>
    </location>
</feature>
<dbReference type="PIRSF" id="PIRSF000106">
    <property type="entry name" value="ME"/>
    <property type="match status" value="1"/>
</dbReference>
<gene>
    <name evidence="8" type="ORF">KVH43_02005</name>
</gene>
<evidence type="ECO:0000259" key="7">
    <source>
        <dbReference type="SMART" id="SM01274"/>
    </source>
</evidence>
<dbReference type="EMBL" id="CP078093">
    <property type="protein sequence ID" value="QXM06545.1"/>
    <property type="molecule type" value="Genomic_DNA"/>
</dbReference>
<evidence type="ECO:0000313" key="8">
    <source>
        <dbReference type="EMBL" id="QXM06545.1"/>
    </source>
</evidence>
<dbReference type="RefSeq" id="WP_218283241.1">
    <property type="nucleotide sequence ID" value="NZ_CP078093.1"/>
</dbReference>
<evidence type="ECO:0000256" key="5">
    <source>
        <dbReference type="ARBA" id="ARBA00023002"/>
    </source>
</evidence>
<keyword evidence="4" id="KW-0479">Metal-binding</keyword>
<dbReference type="Pfam" id="PF00390">
    <property type="entry name" value="malic"/>
    <property type="match status" value="1"/>
</dbReference>
<dbReference type="InterPro" id="IPR045213">
    <property type="entry name" value="Malic_NAD-bd_bact_type"/>
</dbReference>
<dbReference type="SMART" id="SM01274">
    <property type="entry name" value="malic"/>
    <property type="match status" value="1"/>
</dbReference>
<sequence length="390" mass="42101">MDYAKKALEVHQEHQGKISIVSKVSVSNKDELSIAYTPGVAEPCRKIAEKREEVYKYTSKGNLVAVVSDGSAVLGLGDIGPEAAMPVMEGKAVLFKEFAGIDAFPICVDTKDVDEIVDLVKKLSPTFGGINLEDISAPRCIEIEKRLKKELDIPVFHDDQHGTAIVVVAGLINALKLVNKNWEDIKIVVNGPGAAGSAIVKMLLNMHAKNILVCGKTGILYEGKEDNDELKEELAKITNPNNEKGTLEDALKNADVFIGVSAPNVVTKEMVESMNKENIVFAMANPIPEIMPSLAKEAGARVVGSGRSDFANQINNVLAFPGIFKGALSVRASDINEEMKVAAARAIAEIIDENELNEEYIIPKPFDKRIVENVAKAVAKAAKDTGISRI</sequence>
<comment type="cofactor">
    <cofactor evidence="1">
        <name>Mn(2+)</name>
        <dbReference type="ChEBI" id="CHEBI:29035"/>
    </cofactor>
</comment>
<evidence type="ECO:0000256" key="3">
    <source>
        <dbReference type="ARBA" id="ARBA00008785"/>
    </source>
</evidence>
<comment type="cofactor">
    <cofactor evidence="2">
        <name>Mg(2+)</name>
        <dbReference type="ChEBI" id="CHEBI:18420"/>
    </cofactor>
</comment>
<dbReference type="InterPro" id="IPR012301">
    <property type="entry name" value="Malic_N_dom"/>
</dbReference>
<evidence type="ECO:0000256" key="1">
    <source>
        <dbReference type="ARBA" id="ARBA00001936"/>
    </source>
</evidence>
<keyword evidence="5" id="KW-0560">Oxidoreductase</keyword>
<proteinExistence type="inferred from homology"/>